<accession>A0ABS8CEV1</accession>
<evidence type="ECO:0000256" key="3">
    <source>
        <dbReference type="ARBA" id="ARBA00022630"/>
    </source>
</evidence>
<proteinExistence type="inferred from homology"/>
<feature type="domain" description="FAD dependent oxidoreductase" evidence="6">
    <location>
        <begin position="17"/>
        <end position="267"/>
    </location>
</feature>
<dbReference type="InterPro" id="IPR036188">
    <property type="entry name" value="FAD/NAD-bd_sf"/>
</dbReference>
<dbReference type="InterPro" id="IPR007867">
    <property type="entry name" value="GMC_OxRtase_C"/>
</dbReference>
<evidence type="ECO:0000256" key="4">
    <source>
        <dbReference type="ARBA" id="ARBA00022827"/>
    </source>
</evidence>
<dbReference type="Pfam" id="PF05199">
    <property type="entry name" value="GMC_oxred_C"/>
    <property type="match status" value="1"/>
</dbReference>
<evidence type="ECO:0000313" key="8">
    <source>
        <dbReference type="EMBL" id="MCB5364557.1"/>
    </source>
</evidence>
<comment type="similarity">
    <text evidence="2">Belongs to the GMC oxidoreductase family.</text>
</comment>
<organism evidence="8 9">
    <name type="scientific">Mesopusillimonas faecipullorum</name>
    <dbReference type="NCBI Taxonomy" id="2755040"/>
    <lineage>
        <taxon>Bacteria</taxon>
        <taxon>Pseudomonadati</taxon>
        <taxon>Pseudomonadota</taxon>
        <taxon>Betaproteobacteria</taxon>
        <taxon>Burkholderiales</taxon>
        <taxon>Alcaligenaceae</taxon>
        <taxon>Mesopusillimonas</taxon>
    </lineage>
</organism>
<name>A0ABS8CEV1_9BURK</name>
<dbReference type="InterPro" id="IPR051473">
    <property type="entry name" value="P2Ox-like"/>
</dbReference>
<keyword evidence="3" id="KW-0285">Flavoprotein</keyword>
<dbReference type="EMBL" id="JACDXW010000006">
    <property type="protein sequence ID" value="MCB5364557.1"/>
    <property type="molecule type" value="Genomic_DNA"/>
</dbReference>
<evidence type="ECO:0000259" key="6">
    <source>
        <dbReference type="Pfam" id="PF01266"/>
    </source>
</evidence>
<dbReference type="PANTHER" id="PTHR42784:SF1">
    <property type="entry name" value="PYRANOSE 2-OXIDASE"/>
    <property type="match status" value="1"/>
</dbReference>
<dbReference type="InterPro" id="IPR006076">
    <property type="entry name" value="FAD-dep_OxRdtase"/>
</dbReference>
<dbReference type="SUPFAM" id="SSF51905">
    <property type="entry name" value="FAD/NAD(P)-binding domain"/>
    <property type="match status" value="1"/>
</dbReference>
<keyword evidence="5" id="KW-0560">Oxidoreductase</keyword>
<keyword evidence="4" id="KW-0274">FAD</keyword>
<evidence type="ECO:0000313" key="9">
    <source>
        <dbReference type="Proteomes" id="UP000776983"/>
    </source>
</evidence>
<evidence type="ECO:0000256" key="5">
    <source>
        <dbReference type="ARBA" id="ARBA00023002"/>
    </source>
</evidence>
<comment type="cofactor">
    <cofactor evidence="1">
        <name>FAD</name>
        <dbReference type="ChEBI" id="CHEBI:57692"/>
    </cofactor>
</comment>
<sequence>MRTDANTIAQGSRLHADLCIVGAGAAGISLALALGRSGLDIILLESGTEHHDPATQALYEGTVADERLHSAPDTYRVRRFGGSTTLWGGRCMPMDPIDFERRDYIPDSGWPFDAVALLPYYKRANRLCEAGEFAYTAERAFPHGMKPMIGGFESPEFSSDQLERFSCPTDFGRRYRRRLEEGSVRVLVNANFYGFERGEQPGKVGAAMVRTLKSVSFSVQARAYVIAAGGLETPRLLLSTPGESGRGLGNMHDVVGRYYMCHLAGTIGTVDLSTAPSVWHGYQVSDDGVYCRRRLALTPQAQRLYGVGNFIARLHHPRIPDAGHGIGILSLLYLARPAIPYEYAKRLYEDTSQPGSRLAHLSNVITGIPGTAAFLWHWLRYRTLAERKFPSIIVTPRNLRFSLDFHAEQVPNRASRVTLGSDTDALGMRKIRVDWRYTLEDVRTVSIALERLAVALQNSGLGRFEYDPQLIETEMTRYGAYGGHHIGTARMGTDPRHSVVDTDCRLHEADNVFLAGASVFPTSSQANPTLTIVALALRLADHLHGQLSPEPIVASGGMSARQGND</sequence>
<feature type="domain" description="Glucose-methanol-choline oxidoreductase C-terminal" evidence="7">
    <location>
        <begin position="411"/>
        <end position="536"/>
    </location>
</feature>
<evidence type="ECO:0000256" key="2">
    <source>
        <dbReference type="ARBA" id="ARBA00010790"/>
    </source>
</evidence>
<keyword evidence="9" id="KW-1185">Reference proteome</keyword>
<evidence type="ECO:0000259" key="7">
    <source>
        <dbReference type="Pfam" id="PF05199"/>
    </source>
</evidence>
<evidence type="ECO:0000256" key="1">
    <source>
        <dbReference type="ARBA" id="ARBA00001974"/>
    </source>
</evidence>
<comment type="caution">
    <text evidence="8">The sequence shown here is derived from an EMBL/GenBank/DDBJ whole genome shotgun (WGS) entry which is preliminary data.</text>
</comment>
<protein>
    <submittedName>
        <fullName evidence="8">GMC family oxidoreductase</fullName>
    </submittedName>
</protein>
<dbReference type="Proteomes" id="UP000776983">
    <property type="component" value="Unassembled WGS sequence"/>
</dbReference>
<dbReference type="RefSeq" id="WP_226954970.1">
    <property type="nucleotide sequence ID" value="NZ_JACDXW010000006.1"/>
</dbReference>
<gene>
    <name evidence="8" type="ORF">H0484_12450</name>
</gene>
<dbReference type="Gene3D" id="3.50.50.60">
    <property type="entry name" value="FAD/NAD(P)-binding domain"/>
    <property type="match status" value="2"/>
</dbReference>
<dbReference type="Pfam" id="PF01266">
    <property type="entry name" value="DAO"/>
    <property type="match status" value="1"/>
</dbReference>
<reference evidence="8 9" key="1">
    <citation type="submission" date="2020-07" db="EMBL/GenBank/DDBJ databases">
        <title>Pusillimonas sp. nov., isolated from poultry manure in Taiwan.</title>
        <authorList>
            <person name="Lin S.-Y."/>
            <person name="Tang Y.-S."/>
            <person name="Young C.-C."/>
        </authorList>
    </citation>
    <scope>NUCLEOTIDE SEQUENCE [LARGE SCALE GENOMIC DNA]</scope>
    <source>
        <strain evidence="8 9">CC-YST705</strain>
    </source>
</reference>
<dbReference type="PANTHER" id="PTHR42784">
    <property type="entry name" value="PYRANOSE 2-OXIDASE"/>
    <property type="match status" value="1"/>
</dbReference>